<organism evidence="2 3">
    <name type="scientific">Enterocloster bolteae</name>
    <dbReference type="NCBI Taxonomy" id="208479"/>
    <lineage>
        <taxon>Bacteria</taxon>
        <taxon>Bacillati</taxon>
        <taxon>Bacillota</taxon>
        <taxon>Clostridia</taxon>
        <taxon>Lachnospirales</taxon>
        <taxon>Lachnospiraceae</taxon>
        <taxon>Enterocloster</taxon>
    </lineage>
</organism>
<dbReference type="CDD" id="cd08563">
    <property type="entry name" value="GDPD_TtGDE_like"/>
    <property type="match status" value="1"/>
</dbReference>
<dbReference type="RefSeq" id="WP_119204652.1">
    <property type="nucleotide sequence ID" value="NZ_BAABXO010000002.1"/>
</dbReference>
<dbReference type="Gene3D" id="3.20.20.190">
    <property type="entry name" value="Phosphatidylinositol (PI) phosphodiesterase"/>
    <property type="match status" value="1"/>
</dbReference>
<evidence type="ECO:0000313" key="3">
    <source>
        <dbReference type="Proteomes" id="UP000283975"/>
    </source>
</evidence>
<dbReference type="PANTHER" id="PTHR46211">
    <property type="entry name" value="GLYCEROPHOSPHORYL DIESTER PHOSPHODIESTERASE"/>
    <property type="match status" value="1"/>
</dbReference>
<gene>
    <name evidence="2" type="ORF">DW839_05930</name>
</gene>
<dbReference type="SUPFAM" id="SSF51695">
    <property type="entry name" value="PLC-like phosphodiesterases"/>
    <property type="match status" value="1"/>
</dbReference>
<reference evidence="2 3" key="1">
    <citation type="submission" date="2018-08" db="EMBL/GenBank/DDBJ databases">
        <title>A genome reference for cultivated species of the human gut microbiota.</title>
        <authorList>
            <person name="Zou Y."/>
            <person name="Xue W."/>
            <person name="Luo G."/>
        </authorList>
    </citation>
    <scope>NUCLEOTIDE SEQUENCE [LARGE SCALE GENOMIC DNA]</scope>
    <source>
        <strain evidence="2 3">AM35-14</strain>
    </source>
</reference>
<dbReference type="InterPro" id="IPR017946">
    <property type="entry name" value="PLC-like_Pdiesterase_TIM-brl"/>
</dbReference>
<comment type="caution">
    <text evidence="2">The sequence shown here is derived from an EMBL/GenBank/DDBJ whole genome shotgun (WGS) entry which is preliminary data.</text>
</comment>
<dbReference type="GO" id="GO:0006629">
    <property type="term" value="P:lipid metabolic process"/>
    <property type="evidence" value="ECO:0007669"/>
    <property type="project" value="InterPro"/>
</dbReference>
<proteinExistence type="predicted"/>
<dbReference type="Proteomes" id="UP000283975">
    <property type="component" value="Unassembled WGS sequence"/>
</dbReference>
<dbReference type="EMBL" id="QSHZ01000005">
    <property type="protein sequence ID" value="RHC57255.1"/>
    <property type="molecule type" value="Genomic_DNA"/>
</dbReference>
<evidence type="ECO:0000313" key="2">
    <source>
        <dbReference type="EMBL" id="RHC57255.1"/>
    </source>
</evidence>
<dbReference type="GO" id="GO:0008081">
    <property type="term" value="F:phosphoric diester hydrolase activity"/>
    <property type="evidence" value="ECO:0007669"/>
    <property type="project" value="InterPro"/>
</dbReference>
<feature type="domain" description="GP-PDE" evidence="1">
    <location>
        <begin position="2"/>
        <end position="238"/>
    </location>
</feature>
<dbReference type="PROSITE" id="PS51704">
    <property type="entry name" value="GP_PDE"/>
    <property type="match status" value="1"/>
</dbReference>
<dbReference type="PANTHER" id="PTHR46211:SF1">
    <property type="entry name" value="GLYCEROPHOSPHODIESTER PHOSPHODIESTERASE, CYTOPLASMIC"/>
    <property type="match status" value="1"/>
</dbReference>
<name>A0A414AYI5_9FIRM</name>
<evidence type="ECO:0000259" key="1">
    <source>
        <dbReference type="PROSITE" id="PS51704"/>
    </source>
</evidence>
<accession>A0A414AYI5</accession>
<dbReference type="Pfam" id="PF03009">
    <property type="entry name" value="GDPD"/>
    <property type="match status" value="1"/>
</dbReference>
<dbReference type="InterPro" id="IPR030395">
    <property type="entry name" value="GP_PDE_dom"/>
</dbReference>
<sequence length="238" mass="26754">MTEVWAHRGASGYAPENTLEAFALAAEMEADGVELDVQMSRDGYLVVAHDERIDRVSNGSGFIRDFTLEELKGFLFNKTHPEYKDARIPTLREVYELLKDTPLKINVELKNGVYLYDGLEERVLELTDRLGMAKRVIYSSFNHNSVAFIKHMKPDAVTGVLYSDGIYDPAAYAQAIGADALHPAFYNLHYPGVMEQAGERGLKVHVWTVNTQEQGRECLRAGVDAIISNYPDKIKELL</sequence>
<protein>
    <submittedName>
        <fullName evidence="2">Glycerophosphodiester phosphodiesterase</fullName>
    </submittedName>
</protein>
<dbReference type="AlphaFoldDB" id="A0A414AYI5"/>